<reference evidence="4" key="1">
    <citation type="submission" date="2017-11" db="EMBL/GenBank/DDBJ databases">
        <authorList>
            <person name="Watanabe M."/>
            <person name="Kojima H."/>
        </authorList>
    </citation>
    <scope>NUCLEOTIDE SEQUENCE [LARGE SCALE GENOMIC DNA]</scope>
    <source>
        <strain evidence="4">Tokyo 01</strain>
    </source>
</reference>
<keyword evidence="1" id="KW-0378">Hydrolase</keyword>
<evidence type="ECO:0000313" key="3">
    <source>
        <dbReference type="EMBL" id="GBC63046.1"/>
    </source>
</evidence>
<dbReference type="InterPro" id="IPR001087">
    <property type="entry name" value="GDSL"/>
</dbReference>
<dbReference type="InterPro" id="IPR036514">
    <property type="entry name" value="SGNH_hydro_sf"/>
</dbReference>
<keyword evidence="2" id="KW-1133">Transmembrane helix</keyword>
<protein>
    <submittedName>
        <fullName evidence="3">Autotransporter</fullName>
    </submittedName>
</protein>
<proteinExistence type="predicted"/>
<sequence length="353" mass="37747">MNMGRVRNGVVVFACTLITIIWTASASAVTYDRMVVFGDSLSDHYGLYTYLEPITGAYDAVTNPDGVREVWSNGDVWAEYLATLWNAELDNRAIAGAMTQGHENSAVQAMTDSGTLPALGIRGQVNTYLDETGQPLSDNTLYVIWIGGNDLLVYGEGRSDAATAEEMISDAITNITAALGQLYDAGARKFLVMNLPDIGATPAYLNLGSDAGTAATALSESFNSALHSAVKAFAESENDETIHWTDVFTFLHQITDDGTFANTTGTYLVLDEEGRDTGAVNEPASDYLYWNGIHPTTRTHSLLADFVDEQLDDDSGSDSCFIGAAAFGPVSGSVWGWGALLLGVGAVSCRRKK</sequence>
<dbReference type="EMBL" id="BEXT01000001">
    <property type="protein sequence ID" value="GBC63046.1"/>
    <property type="molecule type" value="Genomic_DNA"/>
</dbReference>
<feature type="transmembrane region" description="Helical" evidence="2">
    <location>
        <begin position="321"/>
        <end position="347"/>
    </location>
</feature>
<dbReference type="SUPFAM" id="SSF52266">
    <property type="entry name" value="SGNH hydrolase"/>
    <property type="match status" value="1"/>
</dbReference>
<evidence type="ECO:0000256" key="2">
    <source>
        <dbReference type="SAM" id="Phobius"/>
    </source>
</evidence>
<keyword evidence="2" id="KW-0812">Transmembrane</keyword>
<gene>
    <name evidence="3" type="ORF">DENIS_4035</name>
</gene>
<dbReference type="AlphaFoldDB" id="A0A401G1G4"/>
<evidence type="ECO:0000256" key="1">
    <source>
        <dbReference type="ARBA" id="ARBA00022801"/>
    </source>
</evidence>
<organism evidence="3 4">
    <name type="scientific">Desulfonema ishimotonii</name>
    <dbReference type="NCBI Taxonomy" id="45657"/>
    <lineage>
        <taxon>Bacteria</taxon>
        <taxon>Pseudomonadati</taxon>
        <taxon>Thermodesulfobacteriota</taxon>
        <taxon>Desulfobacteria</taxon>
        <taxon>Desulfobacterales</taxon>
        <taxon>Desulfococcaceae</taxon>
        <taxon>Desulfonema</taxon>
    </lineage>
</organism>
<dbReference type="Gene3D" id="3.40.50.1110">
    <property type="entry name" value="SGNH hydrolase"/>
    <property type="match status" value="1"/>
</dbReference>
<dbReference type="PANTHER" id="PTHR45648">
    <property type="entry name" value="GDSL LIPASE/ACYLHYDROLASE FAMILY PROTEIN (AFU_ORTHOLOGUE AFUA_4G14700)"/>
    <property type="match status" value="1"/>
</dbReference>
<dbReference type="GO" id="GO:0016788">
    <property type="term" value="F:hydrolase activity, acting on ester bonds"/>
    <property type="evidence" value="ECO:0007669"/>
    <property type="project" value="InterPro"/>
</dbReference>
<dbReference type="InterPro" id="IPR051058">
    <property type="entry name" value="GDSL_Est/Lipase"/>
</dbReference>
<reference evidence="4" key="2">
    <citation type="submission" date="2019-01" db="EMBL/GenBank/DDBJ databases">
        <title>Genome sequence of Desulfonema ishimotonii strain Tokyo 01.</title>
        <authorList>
            <person name="Fukui M."/>
        </authorList>
    </citation>
    <scope>NUCLEOTIDE SEQUENCE [LARGE SCALE GENOMIC DNA]</scope>
    <source>
        <strain evidence="4">Tokyo 01</strain>
    </source>
</reference>
<keyword evidence="4" id="KW-1185">Reference proteome</keyword>
<dbReference type="Pfam" id="PF00657">
    <property type="entry name" value="Lipase_GDSL"/>
    <property type="match status" value="1"/>
</dbReference>
<dbReference type="CDD" id="cd01846">
    <property type="entry name" value="fatty_acyltransferase_like"/>
    <property type="match status" value="1"/>
</dbReference>
<dbReference type="PANTHER" id="PTHR45648:SF22">
    <property type="entry name" value="GDSL LIPASE_ACYLHYDROLASE FAMILY PROTEIN (AFU_ORTHOLOGUE AFUA_4G14700)"/>
    <property type="match status" value="1"/>
</dbReference>
<comment type="caution">
    <text evidence="3">The sequence shown here is derived from an EMBL/GenBank/DDBJ whole genome shotgun (WGS) entry which is preliminary data.</text>
</comment>
<dbReference type="Proteomes" id="UP000288096">
    <property type="component" value="Unassembled WGS sequence"/>
</dbReference>
<evidence type="ECO:0000313" key="4">
    <source>
        <dbReference type="Proteomes" id="UP000288096"/>
    </source>
</evidence>
<keyword evidence="2" id="KW-0472">Membrane</keyword>
<accession>A0A401G1G4</accession>
<name>A0A401G1G4_9BACT</name>